<evidence type="ECO:0000313" key="1">
    <source>
        <dbReference type="EMBL" id="EDO02565.1"/>
    </source>
</evidence>
<organism evidence="1 2">
    <name type="scientific">Sclerotinia sclerotiorum (strain ATCC 18683 / 1980 / Ss-1)</name>
    <name type="common">White mold</name>
    <name type="synonym">Whetzelinia sclerotiorum</name>
    <dbReference type="NCBI Taxonomy" id="665079"/>
    <lineage>
        <taxon>Eukaryota</taxon>
        <taxon>Fungi</taxon>
        <taxon>Dikarya</taxon>
        <taxon>Ascomycota</taxon>
        <taxon>Pezizomycotina</taxon>
        <taxon>Leotiomycetes</taxon>
        <taxon>Helotiales</taxon>
        <taxon>Sclerotiniaceae</taxon>
        <taxon>Sclerotinia</taxon>
    </lineage>
</organism>
<sequence>MVAVGCRVDGRVETGQVDFHLKRLNSEIEKPKASRIMSKVSIVCTA</sequence>
<dbReference type="RefSeq" id="XP_001593614.1">
    <property type="nucleotide sequence ID" value="XM_001593564.1"/>
</dbReference>
<dbReference type="KEGG" id="ssl:SS1G_05041"/>
<protein>
    <submittedName>
        <fullName evidence="1">Uncharacterized protein</fullName>
    </submittedName>
</protein>
<proteinExistence type="predicted"/>
<dbReference type="EMBL" id="CH476626">
    <property type="protein sequence ID" value="EDO02565.1"/>
    <property type="molecule type" value="Genomic_DNA"/>
</dbReference>
<dbReference type="Proteomes" id="UP000001312">
    <property type="component" value="Unassembled WGS sequence"/>
</dbReference>
<gene>
    <name evidence="1" type="ORF">SS1G_05041</name>
</gene>
<dbReference type="HOGENOM" id="CLU_3191598_0_0_1"/>
<evidence type="ECO:0000313" key="2">
    <source>
        <dbReference type="Proteomes" id="UP000001312"/>
    </source>
</evidence>
<reference evidence="2" key="1">
    <citation type="journal article" date="2011" name="PLoS Genet.">
        <title>Genomic analysis of the necrotrophic fungal pathogens Sclerotinia sclerotiorum and Botrytis cinerea.</title>
        <authorList>
            <person name="Amselem J."/>
            <person name="Cuomo C.A."/>
            <person name="van Kan J.A."/>
            <person name="Viaud M."/>
            <person name="Benito E.P."/>
            <person name="Couloux A."/>
            <person name="Coutinho P.M."/>
            <person name="de Vries R.P."/>
            <person name="Dyer P.S."/>
            <person name="Fillinger S."/>
            <person name="Fournier E."/>
            <person name="Gout L."/>
            <person name="Hahn M."/>
            <person name="Kohn L."/>
            <person name="Lapalu N."/>
            <person name="Plummer K.M."/>
            <person name="Pradier J.M."/>
            <person name="Quevillon E."/>
            <person name="Sharon A."/>
            <person name="Simon A."/>
            <person name="ten Have A."/>
            <person name="Tudzynski B."/>
            <person name="Tudzynski P."/>
            <person name="Wincker P."/>
            <person name="Andrew M."/>
            <person name="Anthouard V."/>
            <person name="Beever R.E."/>
            <person name="Beffa R."/>
            <person name="Benoit I."/>
            <person name="Bouzid O."/>
            <person name="Brault B."/>
            <person name="Chen Z."/>
            <person name="Choquer M."/>
            <person name="Collemare J."/>
            <person name="Cotton P."/>
            <person name="Danchin E.G."/>
            <person name="Da Silva C."/>
            <person name="Gautier A."/>
            <person name="Giraud C."/>
            <person name="Giraud T."/>
            <person name="Gonzalez C."/>
            <person name="Grossetete S."/>
            <person name="Guldener U."/>
            <person name="Henrissat B."/>
            <person name="Howlett B.J."/>
            <person name="Kodira C."/>
            <person name="Kretschmer M."/>
            <person name="Lappartient A."/>
            <person name="Leroch M."/>
            <person name="Levis C."/>
            <person name="Mauceli E."/>
            <person name="Neuveglise C."/>
            <person name="Oeser B."/>
            <person name="Pearson M."/>
            <person name="Poulain J."/>
            <person name="Poussereau N."/>
            <person name="Quesneville H."/>
            <person name="Rascle C."/>
            <person name="Schumacher J."/>
            <person name="Segurens B."/>
            <person name="Sexton A."/>
            <person name="Silva E."/>
            <person name="Sirven C."/>
            <person name="Soanes D.M."/>
            <person name="Talbot N.J."/>
            <person name="Templeton M."/>
            <person name="Yandava C."/>
            <person name="Yarden O."/>
            <person name="Zeng Q."/>
            <person name="Rollins J.A."/>
            <person name="Lebrun M.H."/>
            <person name="Dickman M."/>
        </authorList>
    </citation>
    <scope>NUCLEOTIDE SEQUENCE [LARGE SCALE GENOMIC DNA]</scope>
    <source>
        <strain evidence="2">ATCC 18683 / 1980 / Ss-1</strain>
    </source>
</reference>
<dbReference type="AlphaFoldDB" id="A7EI99"/>
<accession>A7EI99</accession>
<keyword evidence="2" id="KW-1185">Reference proteome</keyword>
<name>A7EI99_SCLS1</name>
<dbReference type="InParanoid" id="A7EI99"/>
<dbReference type="GeneID" id="5489664"/>